<dbReference type="EMBL" id="GL379589">
    <property type="protein sequence ID" value="EFL92676.1"/>
    <property type="molecule type" value="Genomic_DNA"/>
</dbReference>
<sequence>MDDLKPIDGLKPDSNDHRPTPLRTKSLNGSRFAVSHQRIMIGMGILVLLLIIIAILSAFEAPPPHKIKQRHEDIVTKEVNLSDNLSVTPHPPVLLNVEESENNRPLQEEKIPQTFAASNEALPQTPLPSPPKDTHSPATTVTPQTLPKSSNNSDTNDAKVIINNKNTKTATKASSTKLESIQANDALRLAPGHHFTLQLSSASQPETLNTYAKQQKLTHYQIYETKRNTQPWYILVSGNYATLTEAKSALAQLPDAIKIKNPWIKPIHQLQQDLKN</sequence>
<keyword evidence="5" id="KW-1185">Reference proteome</keyword>
<dbReference type="eggNOG" id="COG3266">
    <property type="taxonomic scope" value="Bacteria"/>
</dbReference>
<accession>E0WRB6</accession>
<feature type="transmembrane region" description="Helical" evidence="2">
    <location>
        <begin position="39"/>
        <end position="59"/>
    </location>
</feature>
<keyword evidence="2" id="KW-0472">Membrane</keyword>
<dbReference type="AlphaFoldDB" id="E0WRB6"/>
<dbReference type="HOGENOM" id="CLU_048276_1_0_6"/>
<dbReference type="Pfam" id="PF05036">
    <property type="entry name" value="SPOR"/>
    <property type="match status" value="1"/>
</dbReference>
<dbReference type="InterPro" id="IPR007730">
    <property type="entry name" value="SPOR-like_dom"/>
</dbReference>
<dbReference type="GO" id="GO:0042834">
    <property type="term" value="F:peptidoglycan binding"/>
    <property type="evidence" value="ECO:0007669"/>
    <property type="project" value="InterPro"/>
</dbReference>
<reference evidence="4" key="1">
    <citation type="journal article" date="2009" name="Environ. Microbiol.">
        <title>Dynamics of genome evolution in facultative symbionts of aphids.</title>
        <authorList>
            <person name="Degnan P.H."/>
            <person name="Leonardo T.E."/>
            <person name="Cass B.N."/>
            <person name="Hurwitz B."/>
            <person name="Stern D."/>
            <person name="Gibbs R.A."/>
            <person name="Richards S."/>
            <person name="Moran N.A."/>
        </authorList>
    </citation>
    <scope>NUCLEOTIDE SEQUENCE [LARGE SCALE GENOMIC DNA]</scope>
    <source>
        <strain evidence="4">LSR1</strain>
    </source>
</reference>
<evidence type="ECO:0000256" key="2">
    <source>
        <dbReference type="SAM" id="Phobius"/>
    </source>
</evidence>
<dbReference type="RefSeq" id="WP_006704381.1">
    <property type="nucleotide sequence ID" value="NZ_CAWLGB010000001.1"/>
</dbReference>
<dbReference type="Gene3D" id="3.30.70.1070">
    <property type="entry name" value="Sporulation related repeat"/>
    <property type="match status" value="1"/>
</dbReference>
<name>E0WRB6_9ENTR</name>
<dbReference type="InterPro" id="IPR036680">
    <property type="entry name" value="SPOR-like_sf"/>
</dbReference>
<keyword evidence="2" id="KW-1133">Transmembrane helix</keyword>
<dbReference type="Proteomes" id="UP000005726">
    <property type="component" value="Unassembled WGS sequence"/>
</dbReference>
<feature type="compositionally biased region" description="Polar residues" evidence="1">
    <location>
        <begin position="136"/>
        <end position="155"/>
    </location>
</feature>
<evidence type="ECO:0000259" key="3">
    <source>
        <dbReference type="PROSITE" id="PS51724"/>
    </source>
</evidence>
<evidence type="ECO:0000313" key="5">
    <source>
        <dbReference type="Proteomes" id="UP000005726"/>
    </source>
</evidence>
<gene>
    <name evidence="4" type="ORF">REG_0507</name>
</gene>
<feature type="region of interest" description="Disordered" evidence="1">
    <location>
        <begin position="1"/>
        <end position="26"/>
    </location>
</feature>
<feature type="compositionally biased region" description="Basic and acidic residues" evidence="1">
    <location>
        <begin position="1"/>
        <end position="19"/>
    </location>
</feature>
<dbReference type="SUPFAM" id="SSF110997">
    <property type="entry name" value="Sporulation related repeat"/>
    <property type="match status" value="1"/>
</dbReference>
<evidence type="ECO:0000313" key="4">
    <source>
        <dbReference type="EMBL" id="EFL92676.1"/>
    </source>
</evidence>
<evidence type="ECO:0000256" key="1">
    <source>
        <dbReference type="SAM" id="MobiDB-lite"/>
    </source>
</evidence>
<dbReference type="PROSITE" id="PS51724">
    <property type="entry name" value="SPOR"/>
    <property type="match status" value="1"/>
</dbReference>
<keyword evidence="2" id="KW-0812">Transmembrane</keyword>
<dbReference type="STRING" id="663321.REG_0507"/>
<proteinExistence type="predicted"/>
<feature type="region of interest" description="Disordered" evidence="1">
    <location>
        <begin position="121"/>
        <end position="157"/>
    </location>
</feature>
<organism evidence="4 5">
    <name type="scientific">Candidatus Regiella insecticola LSR1</name>
    <dbReference type="NCBI Taxonomy" id="663321"/>
    <lineage>
        <taxon>Bacteria</taxon>
        <taxon>Pseudomonadati</taxon>
        <taxon>Pseudomonadota</taxon>
        <taxon>Gammaproteobacteria</taxon>
        <taxon>Enterobacterales</taxon>
        <taxon>Enterobacteriaceae</taxon>
        <taxon>aphid secondary symbionts</taxon>
        <taxon>Candidatus Regiella</taxon>
    </lineage>
</organism>
<feature type="domain" description="SPOR" evidence="3">
    <location>
        <begin position="189"/>
        <end position="266"/>
    </location>
</feature>
<protein>
    <recommendedName>
        <fullName evidence="3">SPOR domain-containing protein</fullName>
    </recommendedName>
</protein>